<reference evidence="2 3" key="1">
    <citation type="submission" date="2020-07" db="EMBL/GenBank/DDBJ databases">
        <title>Comparative genomics of pyrophilous fungi reveals a link between fire events and developmental genes.</title>
        <authorList>
            <consortium name="DOE Joint Genome Institute"/>
            <person name="Steindorff A.S."/>
            <person name="Carver A."/>
            <person name="Calhoun S."/>
            <person name="Stillman K."/>
            <person name="Liu H."/>
            <person name="Lipzen A."/>
            <person name="Pangilinan J."/>
            <person name="Labutti K."/>
            <person name="Bruns T.D."/>
            <person name="Grigoriev I.V."/>
        </authorList>
    </citation>
    <scope>NUCLEOTIDE SEQUENCE [LARGE SCALE GENOMIC DNA]</scope>
    <source>
        <strain evidence="2 3">CBS 144469</strain>
    </source>
</reference>
<organism evidence="2 3">
    <name type="scientific">Ephemerocybe angulata</name>
    <dbReference type="NCBI Taxonomy" id="980116"/>
    <lineage>
        <taxon>Eukaryota</taxon>
        <taxon>Fungi</taxon>
        <taxon>Dikarya</taxon>
        <taxon>Basidiomycota</taxon>
        <taxon>Agaricomycotina</taxon>
        <taxon>Agaricomycetes</taxon>
        <taxon>Agaricomycetidae</taxon>
        <taxon>Agaricales</taxon>
        <taxon>Agaricineae</taxon>
        <taxon>Psathyrellaceae</taxon>
        <taxon>Ephemerocybe</taxon>
    </lineage>
</organism>
<dbReference type="EMBL" id="JACGCI010000028">
    <property type="protein sequence ID" value="KAF6755901.1"/>
    <property type="molecule type" value="Genomic_DNA"/>
</dbReference>
<accession>A0A8H6M8D9</accession>
<protein>
    <submittedName>
        <fullName evidence="2">Uncharacterized protein</fullName>
    </submittedName>
</protein>
<dbReference type="AlphaFoldDB" id="A0A8H6M8D9"/>
<proteinExistence type="predicted"/>
<feature type="region of interest" description="Disordered" evidence="1">
    <location>
        <begin position="200"/>
        <end position="269"/>
    </location>
</feature>
<dbReference type="Proteomes" id="UP000521943">
    <property type="component" value="Unassembled WGS sequence"/>
</dbReference>
<evidence type="ECO:0000313" key="3">
    <source>
        <dbReference type="Proteomes" id="UP000521943"/>
    </source>
</evidence>
<sequence length="343" mass="37823">MRHRSSSLGPMVTLSSPAPPPTIRNRSGTASGKVPVFQVWDGRTGRSRSPRPSQLTGPVRAHRSPSRSHRHKPSASTHMYGDRDRRIRSRSRSPHVEHRRRRRPSPEARSRSRSPIPRPVSIAYRTWSQRSRSHSPPRPSIVIQPQARRGSPAPVPVPIRASPIRIPSPPPLSPAVVPMQYPQVASKIVSPRPVSIQNRESLRLRSIPNRGDTASPVRSGSPRIRIPYISQSPPPVQHGPPLVQRSPPPLAQSPPMMQHQYSESSTGSTLVNQNTFDLRQTRPLYGTWGSGSTLVQANPTKSDRDALGFAEMSAPAMPLFSYASLDDKLRTTATPPDGKLPNV</sequence>
<gene>
    <name evidence="2" type="ORF">DFP72DRAFT_895529</name>
</gene>
<feature type="compositionally biased region" description="Low complexity" evidence="1">
    <location>
        <begin position="113"/>
        <end position="123"/>
    </location>
</feature>
<name>A0A8H6M8D9_9AGAR</name>
<feature type="compositionally biased region" description="Basic residues" evidence="1">
    <location>
        <begin position="60"/>
        <end position="73"/>
    </location>
</feature>
<evidence type="ECO:0000256" key="1">
    <source>
        <dbReference type="SAM" id="MobiDB-lite"/>
    </source>
</evidence>
<evidence type="ECO:0000313" key="2">
    <source>
        <dbReference type="EMBL" id="KAF6755901.1"/>
    </source>
</evidence>
<feature type="compositionally biased region" description="Basic residues" evidence="1">
    <location>
        <begin position="86"/>
        <end position="103"/>
    </location>
</feature>
<comment type="caution">
    <text evidence="2">The sequence shown here is derived from an EMBL/GenBank/DDBJ whole genome shotgun (WGS) entry which is preliminary data.</text>
</comment>
<feature type="region of interest" description="Disordered" evidence="1">
    <location>
        <begin position="1"/>
        <end position="166"/>
    </location>
</feature>
<feature type="compositionally biased region" description="Polar residues" evidence="1">
    <location>
        <begin position="259"/>
        <end position="269"/>
    </location>
</feature>
<keyword evidence="3" id="KW-1185">Reference proteome</keyword>